<evidence type="ECO:0000256" key="1">
    <source>
        <dbReference type="ARBA" id="ARBA00022737"/>
    </source>
</evidence>
<dbReference type="EMBL" id="JACOGF010000010">
    <property type="protein sequence ID" value="MBC3919644.1"/>
    <property type="molecule type" value="Genomic_DNA"/>
</dbReference>
<organism evidence="4 5">
    <name type="scientific">Undibacterium hunanense</name>
    <dbReference type="NCBI Taxonomy" id="2762292"/>
    <lineage>
        <taxon>Bacteria</taxon>
        <taxon>Pseudomonadati</taxon>
        <taxon>Pseudomonadota</taxon>
        <taxon>Betaproteobacteria</taxon>
        <taxon>Burkholderiales</taxon>
        <taxon>Oxalobacteraceae</taxon>
        <taxon>Undibacterium</taxon>
    </lineage>
</organism>
<comment type="caution">
    <text evidence="4">The sequence shown here is derived from an EMBL/GenBank/DDBJ whole genome shotgun (WGS) entry which is preliminary data.</text>
</comment>
<evidence type="ECO:0000256" key="3">
    <source>
        <dbReference type="PROSITE-ProRule" id="PRU00339"/>
    </source>
</evidence>
<evidence type="ECO:0000256" key="2">
    <source>
        <dbReference type="ARBA" id="ARBA00022803"/>
    </source>
</evidence>
<dbReference type="PANTHER" id="PTHR44943:SF8">
    <property type="entry name" value="TPR REPEAT-CONTAINING PROTEIN MJ0263"/>
    <property type="match status" value="1"/>
</dbReference>
<sequence length="425" mass="48307">MQTLFGRRAQANESTETTAQLQTQVQDLLAAAQYDAAEKLCRLIIQKDERFFKAYNSLGFALQLMGRTSEAMQAYQSARTLNPDYWQAAYNIGNLYKLTGQLDAALSPFYDAMVMRRKVQANNPQADPQDKGISQSKLLHDIEQLTYLISQGKSDSNILDAKAALEEILQYMKQHSAKVVMELPPSLSAKSAKWFNRFVNYRDAPALPGGALNSDIDWAAVEDAYFANAPGMTYIDNFLKPEALTSLRRFCLESTLWFDYQYFGEYVGCTIEDGFVCPLLLQIAEEQKAAMPRIFGDHRIHGMWGYKYDSERTGISIHADFAAINVNFWLAPDDANLDPDSGGLVIWDKEAPLNWEFDDYNNNTEKITAFLQETGAKTFVVPHRQNRAALFNSDLFHKTDNFRFKPGYENRRINVTMLFGDRRAT</sequence>
<accession>A0ABR6ZV09</accession>
<evidence type="ECO:0000313" key="4">
    <source>
        <dbReference type="EMBL" id="MBC3919644.1"/>
    </source>
</evidence>
<protein>
    <recommendedName>
        <fullName evidence="6">Tetratricopeptide repeat protein</fullName>
    </recommendedName>
</protein>
<keyword evidence="1" id="KW-0677">Repeat</keyword>
<evidence type="ECO:0000313" key="5">
    <source>
        <dbReference type="Proteomes" id="UP000650424"/>
    </source>
</evidence>
<proteinExistence type="predicted"/>
<evidence type="ECO:0008006" key="6">
    <source>
        <dbReference type="Google" id="ProtNLM"/>
    </source>
</evidence>
<keyword evidence="2 3" id="KW-0802">TPR repeat</keyword>
<dbReference type="Gene3D" id="1.25.40.10">
    <property type="entry name" value="Tetratricopeptide repeat domain"/>
    <property type="match status" value="1"/>
</dbReference>
<dbReference type="Pfam" id="PF13181">
    <property type="entry name" value="TPR_8"/>
    <property type="match status" value="1"/>
</dbReference>
<dbReference type="InterPro" id="IPR051685">
    <property type="entry name" value="Ycf3/AcsC/BcsC/TPR_MFPF"/>
</dbReference>
<dbReference type="Pfam" id="PF13374">
    <property type="entry name" value="TPR_10"/>
    <property type="match status" value="1"/>
</dbReference>
<dbReference type="InterPro" id="IPR011990">
    <property type="entry name" value="TPR-like_helical_dom_sf"/>
</dbReference>
<gene>
    <name evidence="4" type="ORF">H8L32_19320</name>
</gene>
<name>A0ABR6ZV09_9BURK</name>
<feature type="repeat" description="TPR" evidence="3">
    <location>
        <begin position="52"/>
        <end position="85"/>
    </location>
</feature>
<dbReference type="PROSITE" id="PS50005">
    <property type="entry name" value="TPR"/>
    <property type="match status" value="1"/>
</dbReference>
<dbReference type="SMART" id="SM00028">
    <property type="entry name" value="TPR"/>
    <property type="match status" value="2"/>
</dbReference>
<dbReference type="InterPro" id="IPR019734">
    <property type="entry name" value="TPR_rpt"/>
</dbReference>
<reference evidence="4 5" key="1">
    <citation type="submission" date="2020-08" db="EMBL/GenBank/DDBJ databases">
        <title>Novel species isolated from subtropical streams in China.</title>
        <authorList>
            <person name="Lu H."/>
        </authorList>
    </citation>
    <scope>NUCLEOTIDE SEQUENCE [LARGE SCALE GENOMIC DNA]</scope>
    <source>
        <strain evidence="4 5">CY18W</strain>
    </source>
</reference>
<dbReference type="RefSeq" id="WP_186948895.1">
    <property type="nucleotide sequence ID" value="NZ_JACOGF010000010.1"/>
</dbReference>
<dbReference type="Proteomes" id="UP000650424">
    <property type="component" value="Unassembled WGS sequence"/>
</dbReference>
<dbReference type="PANTHER" id="PTHR44943">
    <property type="entry name" value="CELLULOSE SYNTHASE OPERON PROTEIN C"/>
    <property type="match status" value="1"/>
</dbReference>
<dbReference type="SUPFAM" id="SSF48452">
    <property type="entry name" value="TPR-like"/>
    <property type="match status" value="1"/>
</dbReference>
<keyword evidence="5" id="KW-1185">Reference proteome</keyword>